<dbReference type="Gene3D" id="3.80.10.10">
    <property type="entry name" value="Ribonuclease Inhibitor"/>
    <property type="match status" value="1"/>
</dbReference>
<name>A0AAD3D5N5_9STRA</name>
<evidence type="ECO:0000313" key="2">
    <source>
        <dbReference type="Proteomes" id="UP001054902"/>
    </source>
</evidence>
<dbReference type="Pfam" id="PF13306">
    <property type="entry name" value="LRR_5"/>
    <property type="match status" value="1"/>
</dbReference>
<dbReference type="AlphaFoldDB" id="A0AAD3D5N5"/>
<gene>
    <name evidence="1" type="ORF">CTEN210_13701</name>
</gene>
<protein>
    <submittedName>
        <fullName evidence="1">Uncharacterized protein</fullName>
    </submittedName>
</protein>
<comment type="caution">
    <text evidence="1">The sequence shown here is derived from an EMBL/GenBank/DDBJ whole genome shotgun (WGS) entry which is preliminary data.</text>
</comment>
<dbReference type="InterPro" id="IPR026906">
    <property type="entry name" value="LRR_5"/>
</dbReference>
<dbReference type="PANTHER" id="PTHR45661">
    <property type="entry name" value="SURFACE ANTIGEN"/>
    <property type="match status" value="1"/>
</dbReference>
<accession>A0AAD3D5N5</accession>
<organism evidence="1 2">
    <name type="scientific">Chaetoceros tenuissimus</name>
    <dbReference type="NCBI Taxonomy" id="426638"/>
    <lineage>
        <taxon>Eukaryota</taxon>
        <taxon>Sar</taxon>
        <taxon>Stramenopiles</taxon>
        <taxon>Ochrophyta</taxon>
        <taxon>Bacillariophyta</taxon>
        <taxon>Coscinodiscophyceae</taxon>
        <taxon>Chaetocerotophycidae</taxon>
        <taxon>Chaetocerotales</taxon>
        <taxon>Chaetocerotaceae</taxon>
        <taxon>Chaetoceros</taxon>
    </lineage>
</organism>
<proteinExistence type="predicted"/>
<dbReference type="InterPro" id="IPR032675">
    <property type="entry name" value="LRR_dom_sf"/>
</dbReference>
<keyword evidence="2" id="KW-1185">Reference proteome</keyword>
<dbReference type="SUPFAM" id="SSF52058">
    <property type="entry name" value="L domain-like"/>
    <property type="match status" value="1"/>
</dbReference>
<reference evidence="1 2" key="1">
    <citation type="journal article" date="2021" name="Sci. Rep.">
        <title>The genome of the diatom Chaetoceros tenuissimus carries an ancient integrated fragment of an extant virus.</title>
        <authorList>
            <person name="Hongo Y."/>
            <person name="Kimura K."/>
            <person name="Takaki Y."/>
            <person name="Yoshida Y."/>
            <person name="Baba S."/>
            <person name="Kobayashi G."/>
            <person name="Nagasaki K."/>
            <person name="Hano T."/>
            <person name="Tomaru Y."/>
        </authorList>
    </citation>
    <scope>NUCLEOTIDE SEQUENCE [LARGE SCALE GENOMIC DNA]</scope>
    <source>
        <strain evidence="1 2">NIES-3715</strain>
    </source>
</reference>
<dbReference type="PANTHER" id="PTHR45661:SF3">
    <property type="entry name" value="IG-LIKE DOMAIN-CONTAINING PROTEIN"/>
    <property type="match status" value="1"/>
</dbReference>
<dbReference type="EMBL" id="BLLK01000057">
    <property type="protein sequence ID" value="GFH57225.1"/>
    <property type="molecule type" value="Genomic_DNA"/>
</dbReference>
<evidence type="ECO:0000313" key="1">
    <source>
        <dbReference type="EMBL" id="GFH57225.1"/>
    </source>
</evidence>
<dbReference type="Proteomes" id="UP001054902">
    <property type="component" value="Unassembled WGS sequence"/>
</dbReference>
<dbReference type="InterPro" id="IPR053139">
    <property type="entry name" value="Surface_bspA-like"/>
</dbReference>
<sequence>MRVALVDGLVTLYYDGTKKLYNQELSEEWRNHRDPPRNQDDWERLNVSDECKNYWKERLSWQQVIVVHGVSSIPEYTFHHCQNIQRVIFSNTANWIGRSAFIYCKSLTSIKLSINLRFIGENAFSNCNLSSAFVPPRCIEIRYWAFAYNRNLEILNIPQRTKLVEPHWIIRFTVLCSKYPHRRADRGVGVWLKNINNDDKFALHRVCASFEPTLDLILDTMKEKGGPKAFKVKNSIGITPSRYLNENPYAKVTEKEVIEKYVLQMMGEVSNTAEV</sequence>